<reference evidence="3" key="1">
    <citation type="journal article" date="2019" name="PLoS Negl. Trop. Dis.">
        <title>Revisiting the worldwide diversity of Leptospira species in the environment.</title>
        <authorList>
            <person name="Vincent A.T."/>
            <person name="Schiettekatte O."/>
            <person name="Bourhy P."/>
            <person name="Veyrier F.J."/>
            <person name="Picardeau M."/>
        </authorList>
    </citation>
    <scope>NUCLEOTIDE SEQUENCE [LARGE SCALE GENOMIC DNA]</scope>
    <source>
        <strain evidence="3">201601955</strain>
    </source>
</reference>
<keyword evidence="1" id="KW-0812">Transmembrane</keyword>
<feature type="transmembrane region" description="Helical" evidence="1">
    <location>
        <begin position="97"/>
        <end position="117"/>
    </location>
</feature>
<dbReference type="RefSeq" id="WP_135656380.1">
    <property type="nucleotide sequence ID" value="NZ_RQHF01000006.1"/>
</dbReference>
<dbReference type="EMBL" id="RQHF01000006">
    <property type="protein sequence ID" value="TGM61737.1"/>
    <property type="molecule type" value="Genomic_DNA"/>
</dbReference>
<comment type="caution">
    <text evidence="2">The sequence shown here is derived from an EMBL/GenBank/DDBJ whole genome shotgun (WGS) entry which is preliminary data.</text>
</comment>
<organism evidence="2 3">
    <name type="scientific">Leptospira vanthielii</name>
    <dbReference type="NCBI Taxonomy" id="293085"/>
    <lineage>
        <taxon>Bacteria</taxon>
        <taxon>Pseudomonadati</taxon>
        <taxon>Spirochaetota</taxon>
        <taxon>Spirochaetia</taxon>
        <taxon>Leptospirales</taxon>
        <taxon>Leptospiraceae</taxon>
        <taxon>Leptospira</taxon>
    </lineage>
</organism>
<gene>
    <name evidence="2" type="ORF">EHQ95_00365</name>
</gene>
<feature type="transmembrane region" description="Helical" evidence="1">
    <location>
        <begin position="138"/>
        <end position="158"/>
    </location>
</feature>
<evidence type="ECO:0000256" key="1">
    <source>
        <dbReference type="SAM" id="Phobius"/>
    </source>
</evidence>
<feature type="transmembrane region" description="Helical" evidence="1">
    <location>
        <begin position="27"/>
        <end position="49"/>
    </location>
</feature>
<accession>A0ABY2NUK5</accession>
<dbReference type="Proteomes" id="UP000298112">
    <property type="component" value="Unassembled WGS sequence"/>
</dbReference>
<feature type="transmembrane region" description="Helical" evidence="1">
    <location>
        <begin position="61"/>
        <end position="82"/>
    </location>
</feature>
<proteinExistence type="predicted"/>
<keyword evidence="1" id="KW-0472">Membrane</keyword>
<keyword evidence="3" id="KW-1185">Reference proteome</keyword>
<evidence type="ECO:0000313" key="3">
    <source>
        <dbReference type="Proteomes" id="UP000298112"/>
    </source>
</evidence>
<name>A0ABY2NUK5_9LEPT</name>
<sequence>MSEYFKLKSGQTEQFILLKEKYRTSKYIHHDVGLALIVFSILSFLTYRYRIKYNEIILRSNLYALGLFTVTFTIFSEIAVIFRDYNRGEYPHWADSLGIPIFQLLILGIIMIIWVIIHNYLYTKTERKLIKLSISNRIFLISPWILFISLITVVLSFFCIYEGNYLTEMSCFFWISYYANLNKQIKEKWNKLIT</sequence>
<protein>
    <submittedName>
        <fullName evidence="2">Uncharacterized protein</fullName>
    </submittedName>
</protein>
<keyword evidence="1" id="KW-1133">Transmembrane helix</keyword>
<evidence type="ECO:0000313" key="2">
    <source>
        <dbReference type="EMBL" id="TGM61737.1"/>
    </source>
</evidence>